<dbReference type="NCBIfam" id="NF007825">
    <property type="entry name" value="PRK10534.1"/>
    <property type="match status" value="1"/>
</dbReference>
<dbReference type="PIRSF" id="PIRSF017617">
    <property type="entry name" value="Thr_aldolase"/>
    <property type="match status" value="1"/>
</dbReference>
<dbReference type="Gene3D" id="3.40.640.10">
    <property type="entry name" value="Type I PLP-dependent aspartate aminotransferase-like (Major domain)"/>
    <property type="match status" value="1"/>
</dbReference>
<dbReference type="FunFam" id="3.90.1150.10:FF:000041">
    <property type="entry name" value="Low-specificity L-threonine aldolase"/>
    <property type="match status" value="1"/>
</dbReference>
<dbReference type="Gene3D" id="3.90.1150.10">
    <property type="entry name" value="Aspartate Aminotransferase, domain 1"/>
    <property type="match status" value="1"/>
</dbReference>
<comment type="cofactor">
    <cofactor evidence="1">
        <name>pyridoxal 5'-phosphate</name>
        <dbReference type="ChEBI" id="CHEBI:597326"/>
    </cofactor>
</comment>
<dbReference type="EC" id="4.1.2.49" evidence="6"/>
<dbReference type="InterPro" id="IPR015422">
    <property type="entry name" value="PyrdxlP-dep_Trfase_small"/>
</dbReference>
<accession>A0A644UZD7</accession>
<gene>
    <name evidence="6" type="primary">ltaA_4</name>
    <name evidence="6" type="ORF">SDC9_30279</name>
</gene>
<comment type="caution">
    <text evidence="6">The sequence shown here is derived from an EMBL/GenBank/DDBJ whole genome shotgun (WGS) entry which is preliminary data.</text>
</comment>
<dbReference type="Pfam" id="PF01212">
    <property type="entry name" value="Beta_elim_lyase"/>
    <property type="match status" value="1"/>
</dbReference>
<keyword evidence="4 6" id="KW-0456">Lyase</keyword>
<evidence type="ECO:0000256" key="4">
    <source>
        <dbReference type="ARBA" id="ARBA00023239"/>
    </source>
</evidence>
<dbReference type="PANTHER" id="PTHR48097">
    <property type="entry name" value="L-THREONINE ALDOLASE-RELATED"/>
    <property type="match status" value="1"/>
</dbReference>
<dbReference type="InterPro" id="IPR015421">
    <property type="entry name" value="PyrdxlP-dep_Trfase_major"/>
</dbReference>
<dbReference type="GO" id="GO:0005829">
    <property type="term" value="C:cytosol"/>
    <property type="evidence" value="ECO:0007669"/>
    <property type="project" value="TreeGrafter"/>
</dbReference>
<dbReference type="EMBL" id="VSSQ01000188">
    <property type="protein sequence ID" value="MPL84314.1"/>
    <property type="molecule type" value="Genomic_DNA"/>
</dbReference>
<dbReference type="GO" id="GO:0006545">
    <property type="term" value="P:glycine biosynthetic process"/>
    <property type="evidence" value="ECO:0007669"/>
    <property type="project" value="TreeGrafter"/>
</dbReference>
<organism evidence="6">
    <name type="scientific">bioreactor metagenome</name>
    <dbReference type="NCBI Taxonomy" id="1076179"/>
    <lineage>
        <taxon>unclassified sequences</taxon>
        <taxon>metagenomes</taxon>
        <taxon>ecological metagenomes</taxon>
    </lineage>
</organism>
<evidence type="ECO:0000313" key="6">
    <source>
        <dbReference type="EMBL" id="MPL84314.1"/>
    </source>
</evidence>
<comment type="similarity">
    <text evidence="2">Belongs to the threonine aldolase family.</text>
</comment>
<evidence type="ECO:0000256" key="1">
    <source>
        <dbReference type="ARBA" id="ARBA00001933"/>
    </source>
</evidence>
<dbReference type="CDD" id="cd06502">
    <property type="entry name" value="TA_like"/>
    <property type="match status" value="1"/>
</dbReference>
<dbReference type="SUPFAM" id="SSF53383">
    <property type="entry name" value="PLP-dependent transferases"/>
    <property type="match status" value="1"/>
</dbReference>
<dbReference type="InterPro" id="IPR001597">
    <property type="entry name" value="ArAA_b-elim_lyase/Thr_aldolase"/>
</dbReference>
<evidence type="ECO:0000259" key="5">
    <source>
        <dbReference type="Pfam" id="PF01212"/>
    </source>
</evidence>
<sequence length="343" mass="37207">MKIVDLRSDTVTQPTSEMRKAMYQAEVGDDVYGEDPTVRALEDLGAQLTGKQAGLFVASGTMGNQIAALVHTKRGDEIICESECHMYYYEVGGLATLAGVQTRTIEGVRGVISADKVEKAIRGDDIHQPRTALICLENTHNRAGGTYYTPDCLKAVKVVADKHNIPIHIDGARVFNAAVAQNLAVARLTEYADSINFCLSKGLCAPVGSLLVGTSEFISSARRIRKLLGGGMRQAGILAAAGIVALNTMIDRLDEDHKNAWRLADAIANLGFGIDMNTVQTNIVLFEVQSVGMNAEQFANLLENHGIKCSQFGEFKIRLVTHHDIGNEDIDYVIKAITDIFRG</sequence>
<dbReference type="GO" id="GO:0008732">
    <property type="term" value="F:L-allo-threonine aldolase activity"/>
    <property type="evidence" value="ECO:0007669"/>
    <property type="project" value="UniProtKB-EC"/>
</dbReference>
<evidence type="ECO:0000256" key="2">
    <source>
        <dbReference type="ARBA" id="ARBA00006966"/>
    </source>
</evidence>
<dbReference type="InterPro" id="IPR015424">
    <property type="entry name" value="PyrdxlP-dep_Trfase"/>
</dbReference>
<dbReference type="FunFam" id="3.40.640.10:FF:000030">
    <property type="entry name" value="Low-specificity L-threonine aldolase"/>
    <property type="match status" value="1"/>
</dbReference>
<dbReference type="InterPro" id="IPR023603">
    <property type="entry name" value="Low_specificity_L-TA-like"/>
</dbReference>
<reference evidence="6" key="1">
    <citation type="submission" date="2019-08" db="EMBL/GenBank/DDBJ databases">
        <authorList>
            <person name="Kucharzyk K."/>
            <person name="Murdoch R.W."/>
            <person name="Higgins S."/>
            <person name="Loffler F."/>
        </authorList>
    </citation>
    <scope>NUCLEOTIDE SEQUENCE</scope>
</reference>
<dbReference type="AlphaFoldDB" id="A0A644UZD7"/>
<proteinExistence type="inferred from homology"/>
<dbReference type="PANTHER" id="PTHR48097:SF9">
    <property type="entry name" value="L-THREONINE ALDOLASE"/>
    <property type="match status" value="1"/>
</dbReference>
<dbReference type="GO" id="GO:0006567">
    <property type="term" value="P:L-threonine catabolic process"/>
    <property type="evidence" value="ECO:0007669"/>
    <property type="project" value="TreeGrafter"/>
</dbReference>
<protein>
    <submittedName>
        <fullName evidence="6">L-allo-threonine aldolase</fullName>
        <ecNumber evidence="6">4.1.2.49</ecNumber>
    </submittedName>
</protein>
<feature type="domain" description="Aromatic amino acid beta-eliminating lyase/threonine aldolase" evidence="5">
    <location>
        <begin position="5"/>
        <end position="289"/>
    </location>
</feature>
<keyword evidence="3" id="KW-0663">Pyridoxal phosphate</keyword>
<evidence type="ECO:0000256" key="3">
    <source>
        <dbReference type="ARBA" id="ARBA00022898"/>
    </source>
</evidence>
<dbReference type="NCBIfam" id="NF041359">
    <property type="entry name" value="GntG_guanitoxin"/>
    <property type="match status" value="1"/>
</dbReference>
<name>A0A644UZD7_9ZZZZ</name>